<evidence type="ECO:0008006" key="4">
    <source>
        <dbReference type="Google" id="ProtNLM"/>
    </source>
</evidence>
<feature type="transmembrane region" description="Helical" evidence="1">
    <location>
        <begin position="21"/>
        <end position="45"/>
    </location>
</feature>
<feature type="transmembrane region" description="Helical" evidence="1">
    <location>
        <begin position="195"/>
        <end position="213"/>
    </location>
</feature>
<sequence length="344" mass="34779">MLSTQTPTAVHHAAPEHAPPAALRAMGIVAALTVVIAIVAIAFALPASRSKPHNVPIGAAGPQAATSQIAERLEQQAPGAFKLTYYPGEAALREAILNRNLYGGIVFGPEGPALLTATGGSPAVAQLLTQIGSGIAAHSGVALHTEDLAPPTNQDPRGTGLAASALPITLAGILPAVALTLMLRREVWTRLTATIVFSALAGITVAGLLKYVLGSIDSNFWGVAAGLTLGIAAAGLLMLGLGSLFGKVGLGVGAALALLLGNPLSGLTSAPEMLPSGWGQLGQLLPQGATATLLRSTAYFDGAGADTAIIVLSCWAIVGLMLVINAALRRPGRTAPMMQHRGPR</sequence>
<name>A0ABS4ZYJ4_9MYCO</name>
<gene>
    <name evidence="2" type="ORF">JOF57_004479</name>
</gene>
<feature type="transmembrane region" description="Helical" evidence="1">
    <location>
        <begin position="248"/>
        <end position="268"/>
    </location>
</feature>
<evidence type="ECO:0000256" key="1">
    <source>
        <dbReference type="SAM" id="Phobius"/>
    </source>
</evidence>
<protein>
    <recommendedName>
        <fullName evidence="4">Integral membrane protein</fullName>
    </recommendedName>
</protein>
<evidence type="ECO:0000313" key="2">
    <source>
        <dbReference type="EMBL" id="MBP2454566.1"/>
    </source>
</evidence>
<organism evidence="2 3">
    <name type="scientific">Mycolicibacterium lutetiense</name>
    <dbReference type="NCBI Taxonomy" id="1641992"/>
    <lineage>
        <taxon>Bacteria</taxon>
        <taxon>Bacillati</taxon>
        <taxon>Actinomycetota</taxon>
        <taxon>Actinomycetes</taxon>
        <taxon>Mycobacteriales</taxon>
        <taxon>Mycobacteriaceae</taxon>
        <taxon>Mycolicibacterium</taxon>
    </lineage>
</organism>
<comment type="caution">
    <text evidence="2">The sequence shown here is derived from an EMBL/GenBank/DDBJ whole genome shotgun (WGS) entry which is preliminary data.</text>
</comment>
<evidence type="ECO:0000313" key="3">
    <source>
        <dbReference type="Proteomes" id="UP000694460"/>
    </source>
</evidence>
<dbReference type="RefSeq" id="WP_209920059.1">
    <property type="nucleotide sequence ID" value="NZ_JAGIOP010000002.1"/>
</dbReference>
<feature type="transmembrane region" description="Helical" evidence="1">
    <location>
        <begin position="219"/>
        <end position="241"/>
    </location>
</feature>
<keyword evidence="1" id="KW-1133">Transmembrane helix</keyword>
<keyword evidence="3" id="KW-1185">Reference proteome</keyword>
<keyword evidence="1" id="KW-0472">Membrane</keyword>
<keyword evidence="1" id="KW-0812">Transmembrane</keyword>
<reference evidence="2 3" key="1">
    <citation type="submission" date="2021-03" db="EMBL/GenBank/DDBJ databases">
        <title>Sequencing the genomes of 1000 actinobacteria strains.</title>
        <authorList>
            <person name="Klenk H.-P."/>
        </authorList>
    </citation>
    <scope>NUCLEOTIDE SEQUENCE [LARGE SCALE GENOMIC DNA]</scope>
    <source>
        <strain evidence="2 3">DSM 46713</strain>
    </source>
</reference>
<feature type="transmembrane region" description="Helical" evidence="1">
    <location>
        <begin position="161"/>
        <end position="183"/>
    </location>
</feature>
<feature type="transmembrane region" description="Helical" evidence="1">
    <location>
        <begin position="308"/>
        <end position="328"/>
    </location>
</feature>
<dbReference type="EMBL" id="JAGIOP010000002">
    <property type="protein sequence ID" value="MBP2454566.1"/>
    <property type="molecule type" value="Genomic_DNA"/>
</dbReference>
<proteinExistence type="predicted"/>
<accession>A0ABS4ZYJ4</accession>
<dbReference type="Proteomes" id="UP000694460">
    <property type="component" value="Unassembled WGS sequence"/>
</dbReference>